<protein>
    <submittedName>
        <fullName evidence="11">ABC transporter</fullName>
    </submittedName>
</protein>
<evidence type="ECO:0000256" key="2">
    <source>
        <dbReference type="ARBA" id="ARBA00022448"/>
    </source>
</evidence>
<evidence type="ECO:0000256" key="3">
    <source>
        <dbReference type="ARBA" id="ARBA00022475"/>
    </source>
</evidence>
<keyword evidence="6" id="KW-0378">Hydrolase</keyword>
<dbReference type="InterPro" id="IPR017871">
    <property type="entry name" value="ABC_transporter-like_CS"/>
</dbReference>
<evidence type="ECO:0000256" key="5">
    <source>
        <dbReference type="ARBA" id="ARBA00022741"/>
    </source>
</evidence>
<dbReference type="InterPro" id="IPR027417">
    <property type="entry name" value="P-loop_NTPase"/>
</dbReference>
<evidence type="ECO:0000256" key="1">
    <source>
        <dbReference type="ARBA" id="ARBA00004651"/>
    </source>
</evidence>
<evidence type="ECO:0000256" key="4">
    <source>
        <dbReference type="ARBA" id="ARBA00022692"/>
    </source>
</evidence>
<proteinExistence type="predicted"/>
<dbReference type="InterPro" id="IPR003439">
    <property type="entry name" value="ABC_transporter-like_ATP-bd"/>
</dbReference>
<evidence type="ECO:0000313" key="12">
    <source>
        <dbReference type="Proteomes" id="UP000198558"/>
    </source>
</evidence>
<keyword evidence="7" id="KW-0067">ATP-binding</keyword>
<dbReference type="RefSeq" id="WP_092355493.1">
    <property type="nucleotide sequence ID" value="NZ_FOIN01000032.1"/>
</dbReference>
<evidence type="ECO:0000256" key="9">
    <source>
        <dbReference type="ARBA" id="ARBA00023136"/>
    </source>
</evidence>
<keyword evidence="12" id="KW-1185">Reference proteome</keyword>
<name>A0A1I0GMB9_9FIRM</name>
<dbReference type="GO" id="GO:0008234">
    <property type="term" value="F:cysteine-type peptidase activity"/>
    <property type="evidence" value="ECO:0007669"/>
    <property type="project" value="UniProtKB-KW"/>
</dbReference>
<feature type="domain" description="ABC transporter" evidence="10">
    <location>
        <begin position="23"/>
        <end position="255"/>
    </location>
</feature>
<dbReference type="FunFam" id="3.40.50.300:FF:000299">
    <property type="entry name" value="ABC transporter ATP-binding protein/permease"/>
    <property type="match status" value="1"/>
</dbReference>
<keyword evidence="6" id="KW-0645">Protease</keyword>
<dbReference type="GO" id="GO:0005524">
    <property type="term" value="F:ATP binding"/>
    <property type="evidence" value="ECO:0007669"/>
    <property type="project" value="UniProtKB-KW"/>
</dbReference>
<dbReference type="PROSITE" id="PS50893">
    <property type="entry name" value="ABC_TRANSPORTER_2"/>
    <property type="match status" value="1"/>
</dbReference>
<keyword evidence="4" id="KW-0812">Transmembrane</keyword>
<dbReference type="Proteomes" id="UP000198558">
    <property type="component" value="Unassembled WGS sequence"/>
</dbReference>
<sequence>MNELLQFEEEKNSGITINKINEISLSNVSFRYGERKNTLTDINLNIKHGEKVAIVGKSGCGKSTLLKLFVRICVHDQGEIKFNGLNIKDIDILSLRKKISYVPQKAEIFTGTVKENLCMNNKVNIEKIISVCKKIGCDEFISNLPHRYSTILTENINISSGEKQKIALARGVINDADILLMDESTSNMDLISEKIIYDNILEYYSDKTVVVVSHRVSSIKDFKKIIVLNNGKIEAIGDHKKLLEMSNTYRKLVKYGG</sequence>
<evidence type="ECO:0000256" key="6">
    <source>
        <dbReference type="ARBA" id="ARBA00022807"/>
    </source>
</evidence>
<dbReference type="PANTHER" id="PTHR24221:SF654">
    <property type="entry name" value="ATP-BINDING CASSETTE SUB-FAMILY B MEMBER 6"/>
    <property type="match status" value="1"/>
</dbReference>
<dbReference type="InterPro" id="IPR003593">
    <property type="entry name" value="AAA+_ATPase"/>
</dbReference>
<dbReference type="OrthoDB" id="9771903at2"/>
<evidence type="ECO:0000256" key="8">
    <source>
        <dbReference type="ARBA" id="ARBA00022989"/>
    </source>
</evidence>
<dbReference type="GeneID" id="78289084"/>
<dbReference type="GO" id="GO:0034040">
    <property type="term" value="F:ATPase-coupled lipid transmembrane transporter activity"/>
    <property type="evidence" value="ECO:0007669"/>
    <property type="project" value="TreeGrafter"/>
</dbReference>
<dbReference type="PROSITE" id="PS00211">
    <property type="entry name" value="ABC_TRANSPORTER_1"/>
    <property type="match status" value="1"/>
</dbReference>
<dbReference type="AlphaFoldDB" id="A0A1I0GMB9"/>
<gene>
    <name evidence="11" type="ORF">SAMN04489758_13219</name>
</gene>
<evidence type="ECO:0000313" key="11">
    <source>
        <dbReference type="EMBL" id="SET72112.1"/>
    </source>
</evidence>
<dbReference type="Gene3D" id="3.40.50.300">
    <property type="entry name" value="P-loop containing nucleotide triphosphate hydrolases"/>
    <property type="match status" value="1"/>
</dbReference>
<accession>A0A1I0GMB9</accession>
<dbReference type="EMBL" id="FOIN01000032">
    <property type="protein sequence ID" value="SET72112.1"/>
    <property type="molecule type" value="Genomic_DNA"/>
</dbReference>
<keyword evidence="8" id="KW-1133">Transmembrane helix</keyword>
<keyword evidence="9" id="KW-0472">Membrane</keyword>
<dbReference type="GO" id="GO:0016887">
    <property type="term" value="F:ATP hydrolysis activity"/>
    <property type="evidence" value="ECO:0007669"/>
    <property type="project" value="InterPro"/>
</dbReference>
<dbReference type="SMART" id="SM00382">
    <property type="entry name" value="AAA"/>
    <property type="match status" value="1"/>
</dbReference>
<reference evidence="12" key="1">
    <citation type="submission" date="2016-10" db="EMBL/GenBank/DDBJ databases">
        <authorList>
            <person name="Varghese N."/>
            <person name="Submissions S."/>
        </authorList>
    </citation>
    <scope>NUCLEOTIDE SEQUENCE [LARGE SCALE GENOMIC DNA]</scope>
    <source>
        <strain evidence="12">DSM 1551</strain>
    </source>
</reference>
<keyword evidence="5" id="KW-0547">Nucleotide-binding</keyword>
<organism evidence="11 12">
    <name type="scientific">Thomasclavelia cocleata</name>
    <dbReference type="NCBI Taxonomy" id="69824"/>
    <lineage>
        <taxon>Bacteria</taxon>
        <taxon>Bacillati</taxon>
        <taxon>Bacillota</taxon>
        <taxon>Erysipelotrichia</taxon>
        <taxon>Erysipelotrichales</taxon>
        <taxon>Coprobacillaceae</taxon>
        <taxon>Thomasclavelia</taxon>
    </lineage>
</organism>
<evidence type="ECO:0000259" key="10">
    <source>
        <dbReference type="PROSITE" id="PS50893"/>
    </source>
</evidence>
<keyword evidence="6" id="KW-0788">Thiol protease</keyword>
<evidence type="ECO:0000256" key="7">
    <source>
        <dbReference type="ARBA" id="ARBA00022840"/>
    </source>
</evidence>
<dbReference type="Pfam" id="PF00005">
    <property type="entry name" value="ABC_tran"/>
    <property type="match status" value="1"/>
</dbReference>
<keyword evidence="2" id="KW-0813">Transport</keyword>
<keyword evidence="3" id="KW-1003">Cell membrane</keyword>
<dbReference type="SUPFAM" id="SSF52540">
    <property type="entry name" value="P-loop containing nucleoside triphosphate hydrolases"/>
    <property type="match status" value="1"/>
</dbReference>
<dbReference type="InterPro" id="IPR039421">
    <property type="entry name" value="Type_1_exporter"/>
</dbReference>
<dbReference type="PANTHER" id="PTHR24221">
    <property type="entry name" value="ATP-BINDING CASSETTE SUB-FAMILY B"/>
    <property type="match status" value="1"/>
</dbReference>
<dbReference type="GO" id="GO:0005886">
    <property type="term" value="C:plasma membrane"/>
    <property type="evidence" value="ECO:0007669"/>
    <property type="project" value="UniProtKB-SubCell"/>
</dbReference>
<comment type="subcellular location">
    <subcellularLocation>
        <location evidence="1">Cell membrane</location>
        <topology evidence="1">Multi-pass membrane protein</topology>
    </subcellularLocation>
</comment>